<sequence>MNPATLVALGAFPQSLEAFFDAIPADFRNWKPASWEGIPSEPFSPIEQIRHVLDVEVDGYHERFRLALGETRPILQNIDGEALSIERNYAVADPSEVFATFRSARRKTLGVISALTAEQLDRTAVFDDVPVSVRGLVHLLCSHDQQHLAGLQWLAARIDGFLLSQCACSR</sequence>
<evidence type="ECO:0000313" key="2">
    <source>
        <dbReference type="EMBL" id="NDK40038.1"/>
    </source>
</evidence>
<dbReference type="RefSeq" id="WP_162350702.1">
    <property type="nucleotide sequence ID" value="NZ_QOVG01000011.1"/>
</dbReference>
<accession>A0ABX0AGN0</accession>
<name>A0ABX0AGN0_9GAMM</name>
<comment type="caution">
    <text evidence="2">The sequence shown here is derived from an EMBL/GenBank/DDBJ whole genome shotgun (WGS) entry which is preliminary data.</text>
</comment>
<feature type="domain" description="DinB-like" evidence="1">
    <location>
        <begin position="13"/>
        <end position="149"/>
    </location>
</feature>
<dbReference type="Proteomes" id="UP001429354">
    <property type="component" value="Unassembled WGS sequence"/>
</dbReference>
<dbReference type="InterPro" id="IPR034660">
    <property type="entry name" value="DinB/YfiT-like"/>
</dbReference>
<dbReference type="Gene3D" id="1.20.120.450">
    <property type="entry name" value="dinb family like domain"/>
    <property type="match status" value="1"/>
</dbReference>
<protein>
    <submittedName>
        <fullName evidence="2">DinB family protein</fullName>
    </submittedName>
</protein>
<keyword evidence="3" id="KW-1185">Reference proteome</keyword>
<dbReference type="Pfam" id="PF12867">
    <property type="entry name" value="DinB_2"/>
    <property type="match status" value="1"/>
</dbReference>
<proteinExistence type="predicted"/>
<evidence type="ECO:0000313" key="3">
    <source>
        <dbReference type="Proteomes" id="UP001429354"/>
    </source>
</evidence>
<dbReference type="EMBL" id="QOVG01000011">
    <property type="protein sequence ID" value="NDK40038.1"/>
    <property type="molecule type" value="Genomic_DNA"/>
</dbReference>
<dbReference type="InterPro" id="IPR024775">
    <property type="entry name" value="DinB-like"/>
</dbReference>
<organism evidence="2 3">
    <name type="scientific">Pseudoxanthomonas gei</name>
    <dbReference type="NCBI Taxonomy" id="1383030"/>
    <lineage>
        <taxon>Bacteria</taxon>
        <taxon>Pseudomonadati</taxon>
        <taxon>Pseudomonadota</taxon>
        <taxon>Gammaproteobacteria</taxon>
        <taxon>Lysobacterales</taxon>
        <taxon>Lysobacteraceae</taxon>
        <taxon>Pseudoxanthomonas</taxon>
    </lineage>
</organism>
<gene>
    <name evidence="2" type="ORF">DT603_14435</name>
</gene>
<dbReference type="SUPFAM" id="SSF109854">
    <property type="entry name" value="DinB/YfiT-like putative metalloenzymes"/>
    <property type="match status" value="1"/>
</dbReference>
<reference evidence="2 3" key="1">
    <citation type="submission" date="2018-07" db="EMBL/GenBank/DDBJ databases">
        <title>Whole genome Sequencing of Pseudoxanthomonas gei KCTC 32298 (T).</title>
        <authorList>
            <person name="Kumar S."/>
            <person name="Bansal K."/>
            <person name="Kaur A."/>
            <person name="Patil P."/>
            <person name="Sharma S."/>
            <person name="Patil P.B."/>
        </authorList>
    </citation>
    <scope>NUCLEOTIDE SEQUENCE [LARGE SCALE GENOMIC DNA]</scope>
    <source>
        <strain evidence="2 3">KCTC 32298</strain>
    </source>
</reference>
<evidence type="ECO:0000259" key="1">
    <source>
        <dbReference type="Pfam" id="PF12867"/>
    </source>
</evidence>